<name>A0A1H8FX21_9SPHN</name>
<keyword evidence="3" id="KW-1185">Reference proteome</keyword>
<dbReference type="STRING" id="1166340.SAMN05192583_2593"/>
<dbReference type="AlphaFoldDB" id="A0A1H8FX21"/>
<dbReference type="RefSeq" id="WP_244501565.1">
    <property type="nucleotide sequence ID" value="NZ_FOCF01000006.1"/>
</dbReference>
<evidence type="ECO:0000313" key="3">
    <source>
        <dbReference type="Proteomes" id="UP000199206"/>
    </source>
</evidence>
<evidence type="ECO:0000313" key="2">
    <source>
        <dbReference type="EMBL" id="SEN35777.1"/>
    </source>
</evidence>
<organism evidence="2 3">
    <name type="scientific">Sphingomonas gellani</name>
    <dbReference type="NCBI Taxonomy" id="1166340"/>
    <lineage>
        <taxon>Bacteria</taxon>
        <taxon>Pseudomonadati</taxon>
        <taxon>Pseudomonadota</taxon>
        <taxon>Alphaproteobacteria</taxon>
        <taxon>Sphingomonadales</taxon>
        <taxon>Sphingomonadaceae</taxon>
        <taxon>Sphingomonas</taxon>
    </lineage>
</organism>
<keyword evidence="1" id="KW-0732">Signal</keyword>
<dbReference type="PROSITE" id="PS51257">
    <property type="entry name" value="PROKAR_LIPOPROTEIN"/>
    <property type="match status" value="1"/>
</dbReference>
<evidence type="ECO:0000256" key="1">
    <source>
        <dbReference type="SAM" id="SignalP"/>
    </source>
</evidence>
<feature type="chain" id="PRO_5011657342" description="DUF4426 domain-containing protein" evidence="1">
    <location>
        <begin position="20"/>
        <end position="147"/>
    </location>
</feature>
<dbReference type="Proteomes" id="UP000199206">
    <property type="component" value="Unassembled WGS sequence"/>
</dbReference>
<protein>
    <recommendedName>
        <fullName evidence="4">DUF4426 domain-containing protein</fullName>
    </recommendedName>
</protein>
<proteinExistence type="predicted"/>
<evidence type="ECO:0008006" key="4">
    <source>
        <dbReference type="Google" id="ProtNLM"/>
    </source>
</evidence>
<feature type="signal peptide" evidence="1">
    <location>
        <begin position="1"/>
        <end position="19"/>
    </location>
</feature>
<accession>A0A1H8FX21</accession>
<gene>
    <name evidence="2" type="ORF">SAMN05192583_2593</name>
</gene>
<reference evidence="3" key="1">
    <citation type="submission" date="2016-10" db="EMBL/GenBank/DDBJ databases">
        <authorList>
            <person name="Varghese N."/>
            <person name="Submissions S."/>
        </authorList>
    </citation>
    <scope>NUCLEOTIDE SEQUENCE [LARGE SCALE GENOMIC DNA]</scope>
    <source>
        <strain evidence="3">S6-262</strain>
    </source>
</reference>
<dbReference type="EMBL" id="FOCF01000006">
    <property type="protein sequence ID" value="SEN35777.1"/>
    <property type="molecule type" value="Genomic_DNA"/>
</dbReference>
<sequence>MNRNAFVVAAMMLALSGCAAERVLTDDMVPEQAVMRAAQAAPHGVPGSFRFRVQATGRQDGRLFLNSEADYRDQRNLSVAVLPAAQVGLESRFGTPLDTVLKGRDIRVDGEAMRVRIDFTADGAPTGKYYYQTHVVVRHADQITPIN</sequence>